<feature type="non-terminal residue" evidence="1">
    <location>
        <position position="105"/>
    </location>
</feature>
<dbReference type="SUPFAM" id="SSF52096">
    <property type="entry name" value="ClpP/crotonase"/>
    <property type="match status" value="1"/>
</dbReference>
<protein>
    <submittedName>
        <fullName evidence="1">Uncharacterized protein</fullName>
    </submittedName>
</protein>
<organism evidence="1">
    <name type="scientific">marine metagenome</name>
    <dbReference type="NCBI Taxonomy" id="408172"/>
    <lineage>
        <taxon>unclassified sequences</taxon>
        <taxon>metagenomes</taxon>
        <taxon>ecological metagenomes</taxon>
    </lineage>
</organism>
<name>A0A382YQ85_9ZZZZ</name>
<sequence>VLAAEFRISNNKLIVSGSDVDDIEGFLLLLEKNEKIDTIVFQDVGGGLQHKAIEIADIIIDFELDTHIEGECYGSCVYMFLGGTNRTLARGSEIGITFNPYTKER</sequence>
<dbReference type="InterPro" id="IPR029045">
    <property type="entry name" value="ClpP/crotonase-like_dom_sf"/>
</dbReference>
<gene>
    <name evidence="1" type="ORF">METZ01_LOCUS438218</name>
</gene>
<evidence type="ECO:0000313" key="1">
    <source>
        <dbReference type="EMBL" id="SVD85364.1"/>
    </source>
</evidence>
<dbReference type="EMBL" id="UINC01177619">
    <property type="protein sequence ID" value="SVD85364.1"/>
    <property type="molecule type" value="Genomic_DNA"/>
</dbReference>
<feature type="non-terminal residue" evidence="1">
    <location>
        <position position="1"/>
    </location>
</feature>
<reference evidence="1" key="1">
    <citation type="submission" date="2018-05" db="EMBL/GenBank/DDBJ databases">
        <authorList>
            <person name="Lanie J.A."/>
            <person name="Ng W.-L."/>
            <person name="Kazmierczak K.M."/>
            <person name="Andrzejewski T.M."/>
            <person name="Davidsen T.M."/>
            <person name="Wayne K.J."/>
            <person name="Tettelin H."/>
            <person name="Glass J.I."/>
            <person name="Rusch D."/>
            <person name="Podicherti R."/>
            <person name="Tsui H.-C.T."/>
            <person name="Winkler M.E."/>
        </authorList>
    </citation>
    <scope>NUCLEOTIDE SEQUENCE</scope>
</reference>
<proteinExistence type="predicted"/>
<dbReference type="AlphaFoldDB" id="A0A382YQ85"/>
<accession>A0A382YQ85</accession>